<reference evidence="1 2" key="1">
    <citation type="submission" date="2020-10" db="EMBL/GenBank/DDBJ databases">
        <title>Sequencing the genomes of 1000 actinobacteria strains.</title>
        <authorList>
            <person name="Klenk H.-P."/>
        </authorList>
    </citation>
    <scope>NUCLEOTIDE SEQUENCE [LARGE SCALE GENOMIC DNA]</scope>
    <source>
        <strain evidence="1 2">DSM 43173</strain>
    </source>
</reference>
<evidence type="ECO:0008006" key="3">
    <source>
        <dbReference type="Google" id="ProtNLM"/>
    </source>
</evidence>
<dbReference type="RefSeq" id="WP_225963900.1">
    <property type="nucleotide sequence ID" value="NZ_JADBEK010000001.1"/>
</dbReference>
<gene>
    <name evidence="1" type="ORF">H4W80_007964</name>
</gene>
<protein>
    <recommendedName>
        <fullName evidence="3">Shikimate kinase</fullName>
    </recommendedName>
</protein>
<comment type="caution">
    <text evidence="1">The sequence shown here is derived from an EMBL/GenBank/DDBJ whole genome shotgun (WGS) entry which is preliminary data.</text>
</comment>
<dbReference type="InterPro" id="IPR027417">
    <property type="entry name" value="P-loop_NTPase"/>
</dbReference>
<keyword evidence="2" id="KW-1185">Reference proteome</keyword>
<evidence type="ECO:0000313" key="1">
    <source>
        <dbReference type="EMBL" id="MBE1589706.1"/>
    </source>
</evidence>
<proteinExistence type="predicted"/>
<dbReference type="EMBL" id="JADBEK010000001">
    <property type="protein sequence ID" value="MBE1589706.1"/>
    <property type="molecule type" value="Genomic_DNA"/>
</dbReference>
<name>A0ABR9MBI1_9ACTN</name>
<organism evidence="1 2">
    <name type="scientific">Nonomuraea angiospora</name>
    <dbReference type="NCBI Taxonomy" id="46172"/>
    <lineage>
        <taxon>Bacteria</taxon>
        <taxon>Bacillati</taxon>
        <taxon>Actinomycetota</taxon>
        <taxon>Actinomycetes</taxon>
        <taxon>Streptosporangiales</taxon>
        <taxon>Streptosporangiaceae</taxon>
        <taxon>Nonomuraea</taxon>
    </lineage>
</organism>
<evidence type="ECO:0000313" key="2">
    <source>
        <dbReference type="Proteomes" id="UP000633509"/>
    </source>
</evidence>
<sequence length="196" mass="22286">MGEVAELNGPTLLCIVGPPAVGKMAVAYEIAQLTGMKVFHNHLAIEPVLRFFEFGSEPYVRLVGEFRRRVFEEVAASDLAGLIFTFVWAFDDPADEAELERYAAPFRNREGRVFYLELSASQEVRLERNKGELRLAEKPSKRDLDWSRRNLLEMDAKYQLNSNGEFTDRADYLRIDNTELSAAAVAKLAIKHFGLR</sequence>
<dbReference type="SUPFAM" id="SSF52540">
    <property type="entry name" value="P-loop containing nucleoside triphosphate hydrolases"/>
    <property type="match status" value="1"/>
</dbReference>
<dbReference type="Proteomes" id="UP000633509">
    <property type="component" value="Unassembled WGS sequence"/>
</dbReference>
<accession>A0ABR9MBI1</accession>
<dbReference type="Gene3D" id="3.40.50.300">
    <property type="entry name" value="P-loop containing nucleotide triphosphate hydrolases"/>
    <property type="match status" value="1"/>
</dbReference>